<protein>
    <submittedName>
        <fullName evidence="2">Uncharacterized protein</fullName>
    </submittedName>
</protein>
<reference evidence="2 3" key="1">
    <citation type="submission" date="2020-08" db="EMBL/GenBank/DDBJ databases">
        <title>Genomic Encyclopedia of Type Strains, Phase IV (KMG-IV): sequencing the most valuable type-strain genomes for metagenomic binning, comparative biology and taxonomic classification.</title>
        <authorList>
            <person name="Goeker M."/>
        </authorList>
    </citation>
    <scope>NUCLEOTIDE SEQUENCE [LARGE SCALE GENOMIC DNA]</scope>
    <source>
        <strain evidence="2 3">DSM 45385</strain>
    </source>
</reference>
<feature type="transmembrane region" description="Helical" evidence="1">
    <location>
        <begin position="30"/>
        <end position="51"/>
    </location>
</feature>
<gene>
    <name evidence="2" type="ORF">HNR40_003254</name>
</gene>
<dbReference type="Proteomes" id="UP000568380">
    <property type="component" value="Unassembled WGS sequence"/>
</dbReference>
<proteinExistence type="predicted"/>
<evidence type="ECO:0000313" key="2">
    <source>
        <dbReference type="EMBL" id="MBB5077779.1"/>
    </source>
</evidence>
<evidence type="ECO:0000256" key="1">
    <source>
        <dbReference type="SAM" id="Phobius"/>
    </source>
</evidence>
<accession>A0A7W8A2H2</accession>
<comment type="caution">
    <text evidence="2">The sequence shown here is derived from an EMBL/GenBank/DDBJ whole genome shotgun (WGS) entry which is preliminary data.</text>
</comment>
<keyword evidence="1" id="KW-1133">Transmembrane helix</keyword>
<organism evidence="2 3">
    <name type="scientific">Nonomuraea endophytica</name>
    <dbReference type="NCBI Taxonomy" id="714136"/>
    <lineage>
        <taxon>Bacteria</taxon>
        <taxon>Bacillati</taxon>
        <taxon>Actinomycetota</taxon>
        <taxon>Actinomycetes</taxon>
        <taxon>Streptosporangiales</taxon>
        <taxon>Streptosporangiaceae</taxon>
        <taxon>Nonomuraea</taxon>
    </lineage>
</organism>
<keyword evidence="1" id="KW-0472">Membrane</keyword>
<evidence type="ECO:0000313" key="3">
    <source>
        <dbReference type="Proteomes" id="UP000568380"/>
    </source>
</evidence>
<dbReference type="EMBL" id="JACHIN010000004">
    <property type="protein sequence ID" value="MBB5077779.1"/>
    <property type="molecule type" value="Genomic_DNA"/>
</dbReference>
<keyword evidence="3" id="KW-1185">Reference proteome</keyword>
<dbReference type="RefSeq" id="WP_184961964.1">
    <property type="nucleotide sequence ID" value="NZ_JACHIN010000004.1"/>
</dbReference>
<name>A0A7W8A2H2_9ACTN</name>
<sequence length="81" mass="8834">MTGLEGTQPTRLITATRTLAELLDNCADSLASTFLAATALLLVIITLHAIADVLENCPDALRLCTTQLVRKVISHDRRHDH</sequence>
<keyword evidence="1" id="KW-0812">Transmembrane</keyword>
<dbReference type="AlphaFoldDB" id="A0A7W8A2H2"/>